<evidence type="ECO:0000313" key="8">
    <source>
        <dbReference type="Proteomes" id="UP000800092"/>
    </source>
</evidence>
<dbReference type="OrthoDB" id="74807at2759"/>
<accession>A0A6A6HNN4</accession>
<feature type="compositionally biased region" description="Basic and acidic residues" evidence="5">
    <location>
        <begin position="149"/>
        <end position="163"/>
    </location>
</feature>
<dbReference type="GO" id="GO:0008270">
    <property type="term" value="F:zinc ion binding"/>
    <property type="evidence" value="ECO:0007669"/>
    <property type="project" value="UniProtKB-UniRule"/>
</dbReference>
<gene>
    <name evidence="7" type="ORF">EV356DRAFT_499546</name>
</gene>
<sequence length="304" mass="33239">MPHIEELPTAKSSNVAPGWAYVPDTGYDPSKAAINPTHPRKRLARDASGLSAASRTDLTARQQTAIQRHIMELDKDSGKDVQIPVPTRKEVARGSRGKMTPNVKRILQSQKTFANHLADEEAMLAMQPPKMPSTAAPNPRATLGRPRRSSLDKRRQKVEEAIHARPVKKRGRRPMASQSATPAQEASSVAATSSTLPDNSTTPQDTMATTRDTDPDETLTDPLLQTPLPTLPSYLEIHELLSKSPLSYSAARAGPPSSNAPPQRHFCEICGYWGRVKCMKCGARVCSLACRSAHDDSRCLKFYA</sequence>
<dbReference type="Pfam" id="PF04438">
    <property type="entry name" value="zf-HIT"/>
    <property type="match status" value="1"/>
</dbReference>
<dbReference type="InterPro" id="IPR039723">
    <property type="entry name" value="Vps71/ZNHIT1"/>
</dbReference>
<evidence type="ECO:0000313" key="7">
    <source>
        <dbReference type="EMBL" id="KAF2239428.1"/>
    </source>
</evidence>
<dbReference type="AlphaFoldDB" id="A0A6A6HNN4"/>
<feature type="compositionally biased region" description="Polar residues" evidence="5">
    <location>
        <begin position="176"/>
        <end position="208"/>
    </location>
</feature>
<keyword evidence="1" id="KW-0479">Metal-binding</keyword>
<evidence type="ECO:0000256" key="3">
    <source>
        <dbReference type="ARBA" id="ARBA00022833"/>
    </source>
</evidence>
<keyword evidence="3" id="KW-0862">Zinc</keyword>
<evidence type="ECO:0000256" key="2">
    <source>
        <dbReference type="ARBA" id="ARBA00022771"/>
    </source>
</evidence>
<proteinExistence type="predicted"/>
<keyword evidence="2 4" id="KW-0863">Zinc-finger</keyword>
<protein>
    <recommendedName>
        <fullName evidence="6">HIT-type domain-containing protein</fullName>
    </recommendedName>
</protein>
<evidence type="ECO:0000256" key="1">
    <source>
        <dbReference type="ARBA" id="ARBA00022723"/>
    </source>
</evidence>
<dbReference type="EMBL" id="ML991772">
    <property type="protein sequence ID" value="KAF2239428.1"/>
    <property type="molecule type" value="Genomic_DNA"/>
</dbReference>
<dbReference type="PANTHER" id="PTHR13093">
    <property type="entry name" value="ZINC FINGER HIT DOMAIN CONTAINING PROTEIN 1"/>
    <property type="match status" value="1"/>
</dbReference>
<reference evidence="7" key="1">
    <citation type="journal article" date="2020" name="Stud. Mycol.">
        <title>101 Dothideomycetes genomes: a test case for predicting lifestyles and emergence of pathogens.</title>
        <authorList>
            <person name="Haridas S."/>
            <person name="Albert R."/>
            <person name="Binder M."/>
            <person name="Bloem J."/>
            <person name="Labutti K."/>
            <person name="Salamov A."/>
            <person name="Andreopoulos B."/>
            <person name="Baker S."/>
            <person name="Barry K."/>
            <person name="Bills G."/>
            <person name="Bluhm B."/>
            <person name="Cannon C."/>
            <person name="Castanera R."/>
            <person name="Culley D."/>
            <person name="Daum C."/>
            <person name="Ezra D."/>
            <person name="Gonzalez J."/>
            <person name="Henrissat B."/>
            <person name="Kuo A."/>
            <person name="Liang C."/>
            <person name="Lipzen A."/>
            <person name="Lutzoni F."/>
            <person name="Magnuson J."/>
            <person name="Mondo S."/>
            <person name="Nolan M."/>
            <person name="Ohm R."/>
            <person name="Pangilinan J."/>
            <person name="Park H.-J."/>
            <person name="Ramirez L."/>
            <person name="Alfaro M."/>
            <person name="Sun H."/>
            <person name="Tritt A."/>
            <person name="Yoshinaga Y."/>
            <person name="Zwiers L.-H."/>
            <person name="Turgeon B."/>
            <person name="Goodwin S."/>
            <person name="Spatafora J."/>
            <person name="Crous P."/>
            <person name="Grigoriev I."/>
        </authorList>
    </citation>
    <scope>NUCLEOTIDE SEQUENCE</scope>
    <source>
        <strain evidence="7">Tuck. ex Michener</strain>
    </source>
</reference>
<evidence type="ECO:0000256" key="5">
    <source>
        <dbReference type="SAM" id="MobiDB-lite"/>
    </source>
</evidence>
<dbReference type="InterPro" id="IPR007529">
    <property type="entry name" value="Znf_HIT"/>
</dbReference>
<dbReference type="GO" id="GO:0006338">
    <property type="term" value="P:chromatin remodeling"/>
    <property type="evidence" value="ECO:0007669"/>
    <property type="project" value="InterPro"/>
</dbReference>
<name>A0A6A6HNN4_VIRVR</name>
<dbReference type="PROSITE" id="PS51083">
    <property type="entry name" value="ZF_HIT"/>
    <property type="match status" value="1"/>
</dbReference>
<organism evidence="7 8">
    <name type="scientific">Viridothelium virens</name>
    <name type="common">Speckled blister lichen</name>
    <name type="synonym">Trypethelium virens</name>
    <dbReference type="NCBI Taxonomy" id="1048519"/>
    <lineage>
        <taxon>Eukaryota</taxon>
        <taxon>Fungi</taxon>
        <taxon>Dikarya</taxon>
        <taxon>Ascomycota</taxon>
        <taxon>Pezizomycotina</taxon>
        <taxon>Dothideomycetes</taxon>
        <taxon>Dothideomycetes incertae sedis</taxon>
        <taxon>Trypetheliales</taxon>
        <taxon>Trypetheliaceae</taxon>
        <taxon>Viridothelium</taxon>
    </lineage>
</organism>
<feature type="region of interest" description="Disordered" evidence="5">
    <location>
        <begin position="30"/>
        <end position="58"/>
    </location>
</feature>
<evidence type="ECO:0000256" key="4">
    <source>
        <dbReference type="PROSITE-ProRule" id="PRU00453"/>
    </source>
</evidence>
<keyword evidence="8" id="KW-1185">Reference proteome</keyword>
<dbReference type="Proteomes" id="UP000800092">
    <property type="component" value="Unassembled WGS sequence"/>
</dbReference>
<dbReference type="GO" id="GO:0005634">
    <property type="term" value="C:nucleus"/>
    <property type="evidence" value="ECO:0007669"/>
    <property type="project" value="UniProtKB-ARBA"/>
</dbReference>
<feature type="domain" description="HIT-type" evidence="6">
    <location>
        <begin position="267"/>
        <end position="299"/>
    </location>
</feature>
<dbReference type="CDD" id="cd21437">
    <property type="entry name" value="zf-HIT_ZNHIT1_like"/>
    <property type="match status" value="1"/>
</dbReference>
<evidence type="ECO:0000259" key="6">
    <source>
        <dbReference type="PROSITE" id="PS51083"/>
    </source>
</evidence>
<feature type="region of interest" description="Disordered" evidence="5">
    <location>
        <begin position="129"/>
        <end position="227"/>
    </location>
</feature>